<dbReference type="Proteomes" id="UP000604473">
    <property type="component" value="Unassembled WGS sequence"/>
</dbReference>
<dbReference type="Gene3D" id="3.10.450.50">
    <property type="match status" value="1"/>
</dbReference>
<accession>A0ABS1RT44</accession>
<sequence>MPDISFNIAVLVCAPPMIAGRLTFDETQAGQLFGMAVNGTRIRFDENVF</sequence>
<organism evidence="1 2">
    <name type="scientific">Rhodovulum sulfidophilum</name>
    <name type="common">Rhodobacter sulfidophilus</name>
    <dbReference type="NCBI Taxonomy" id="35806"/>
    <lineage>
        <taxon>Bacteria</taxon>
        <taxon>Pseudomonadati</taxon>
        <taxon>Pseudomonadota</taxon>
        <taxon>Alphaproteobacteria</taxon>
        <taxon>Rhodobacterales</taxon>
        <taxon>Paracoccaceae</taxon>
        <taxon>Rhodovulum</taxon>
    </lineage>
</organism>
<keyword evidence="2" id="KW-1185">Reference proteome</keyword>
<name>A0ABS1RT44_RHOSU</name>
<dbReference type="Pfam" id="PF07366">
    <property type="entry name" value="SnoaL"/>
    <property type="match status" value="1"/>
</dbReference>
<evidence type="ECO:0000313" key="2">
    <source>
        <dbReference type="Proteomes" id="UP000604473"/>
    </source>
</evidence>
<dbReference type="EMBL" id="JAESJJ010000012">
    <property type="protein sequence ID" value="MBL3609206.1"/>
    <property type="molecule type" value="Genomic_DNA"/>
</dbReference>
<protein>
    <submittedName>
        <fullName evidence="1">Ester cyclase</fullName>
    </submittedName>
</protein>
<reference evidence="1 2" key="1">
    <citation type="submission" date="2021-01" db="EMBL/GenBank/DDBJ databases">
        <title>Draft genomes of Rhodovulum sulfidophilum.</title>
        <authorList>
            <person name="Guzman M.S."/>
        </authorList>
    </citation>
    <scope>NUCLEOTIDE SEQUENCE [LARGE SCALE GENOMIC DNA]</scope>
    <source>
        <strain evidence="1 2">AB35</strain>
    </source>
</reference>
<proteinExistence type="predicted"/>
<evidence type="ECO:0000313" key="1">
    <source>
        <dbReference type="EMBL" id="MBL3609206.1"/>
    </source>
</evidence>
<dbReference type="InterPro" id="IPR009959">
    <property type="entry name" value="Cyclase_SnoaL-like"/>
</dbReference>
<gene>
    <name evidence="1" type="ORF">JMM60_10415</name>
</gene>
<comment type="caution">
    <text evidence="1">The sequence shown here is derived from an EMBL/GenBank/DDBJ whole genome shotgun (WGS) entry which is preliminary data.</text>
</comment>